<evidence type="ECO:0000313" key="1">
    <source>
        <dbReference type="EMBL" id="AXC11590.1"/>
    </source>
</evidence>
<dbReference type="KEGG" id="abas:ACPOL_2266"/>
<sequence>MPGKPRLVLPNLCIAQVRQVKAASEGQQNRAFKRLTMANDESFIAIAKNLVGLLNSRDKREPP</sequence>
<organism evidence="1 2">
    <name type="scientific">Acidisarcina polymorpha</name>
    <dbReference type="NCBI Taxonomy" id="2211140"/>
    <lineage>
        <taxon>Bacteria</taxon>
        <taxon>Pseudomonadati</taxon>
        <taxon>Acidobacteriota</taxon>
        <taxon>Terriglobia</taxon>
        <taxon>Terriglobales</taxon>
        <taxon>Acidobacteriaceae</taxon>
        <taxon>Acidisarcina</taxon>
    </lineage>
</organism>
<evidence type="ECO:0000313" key="2">
    <source>
        <dbReference type="Proteomes" id="UP000253606"/>
    </source>
</evidence>
<reference evidence="1 2" key="1">
    <citation type="journal article" date="2018" name="Front. Microbiol.">
        <title>Hydrolytic Capabilities as a Key to Environmental Success: Chitinolytic and Cellulolytic Acidobacteria From Acidic Sub-arctic Soils and Boreal Peatlands.</title>
        <authorList>
            <person name="Belova S.E."/>
            <person name="Ravin N.V."/>
            <person name="Pankratov T.A."/>
            <person name="Rakitin A.L."/>
            <person name="Ivanova A.A."/>
            <person name="Beletsky A.V."/>
            <person name="Mardanov A.V."/>
            <person name="Sinninghe Damste J.S."/>
            <person name="Dedysh S.N."/>
        </authorList>
    </citation>
    <scope>NUCLEOTIDE SEQUENCE [LARGE SCALE GENOMIC DNA]</scope>
    <source>
        <strain evidence="1 2">SBC82</strain>
    </source>
</reference>
<dbReference type="Proteomes" id="UP000253606">
    <property type="component" value="Chromosome"/>
</dbReference>
<proteinExistence type="predicted"/>
<protein>
    <submittedName>
        <fullName evidence="1">Uncharacterized protein</fullName>
    </submittedName>
</protein>
<dbReference type="AlphaFoldDB" id="A0A2Z5FXY7"/>
<name>A0A2Z5FXY7_9BACT</name>
<keyword evidence="2" id="KW-1185">Reference proteome</keyword>
<accession>A0A2Z5FXY7</accession>
<gene>
    <name evidence="1" type="ORF">ACPOL_2266</name>
</gene>
<dbReference type="EMBL" id="CP030840">
    <property type="protein sequence ID" value="AXC11590.1"/>
    <property type="molecule type" value="Genomic_DNA"/>
</dbReference>